<dbReference type="InterPro" id="IPR029149">
    <property type="entry name" value="Creatin/AminoP/Spt16_N"/>
</dbReference>
<proteinExistence type="predicted"/>
<comment type="caution">
    <text evidence="3">The sequence shown here is derived from an EMBL/GenBank/DDBJ whole genome shotgun (WGS) entry which is preliminary data.</text>
</comment>
<dbReference type="PRINTS" id="PR00599">
    <property type="entry name" value="MAPEPTIDASE"/>
</dbReference>
<dbReference type="Proteomes" id="UP000542776">
    <property type="component" value="Unassembled WGS sequence"/>
</dbReference>
<evidence type="ECO:0000259" key="2">
    <source>
        <dbReference type="Pfam" id="PF01321"/>
    </source>
</evidence>
<accession>A0A7W6E7V5</accession>
<dbReference type="EMBL" id="JACIEK010000001">
    <property type="protein sequence ID" value="MBB3996352.1"/>
    <property type="molecule type" value="Genomic_DNA"/>
</dbReference>
<keyword evidence="3" id="KW-0031">Aminopeptidase</keyword>
<dbReference type="InterPro" id="IPR036005">
    <property type="entry name" value="Creatinase/aminopeptidase-like"/>
</dbReference>
<gene>
    <name evidence="3" type="ORF">GGR04_000173</name>
</gene>
<dbReference type="GO" id="GO:0008235">
    <property type="term" value="F:metalloexopeptidase activity"/>
    <property type="evidence" value="ECO:0007669"/>
    <property type="project" value="UniProtKB-ARBA"/>
</dbReference>
<keyword evidence="4" id="KW-1185">Reference proteome</keyword>
<dbReference type="InterPro" id="IPR001714">
    <property type="entry name" value="Pept_M24_MAP"/>
</dbReference>
<dbReference type="Gene3D" id="3.90.230.10">
    <property type="entry name" value="Creatinase/methionine aminopeptidase superfamily"/>
    <property type="match status" value="1"/>
</dbReference>
<dbReference type="RefSeq" id="WP_183196921.1">
    <property type="nucleotide sequence ID" value="NZ_JACIEK010000001.1"/>
</dbReference>
<evidence type="ECO:0000313" key="3">
    <source>
        <dbReference type="EMBL" id="MBB3996352.1"/>
    </source>
</evidence>
<dbReference type="CDD" id="cd01066">
    <property type="entry name" value="APP_MetAP"/>
    <property type="match status" value="1"/>
</dbReference>
<dbReference type="InterPro" id="IPR000587">
    <property type="entry name" value="Creatinase_N"/>
</dbReference>
<dbReference type="PANTHER" id="PTHR46112">
    <property type="entry name" value="AMINOPEPTIDASE"/>
    <property type="match status" value="1"/>
</dbReference>
<organism evidence="3 4">
    <name type="scientific">Aureimonas pseudogalii</name>
    <dbReference type="NCBI Taxonomy" id="1744844"/>
    <lineage>
        <taxon>Bacteria</taxon>
        <taxon>Pseudomonadati</taxon>
        <taxon>Pseudomonadota</taxon>
        <taxon>Alphaproteobacteria</taxon>
        <taxon>Hyphomicrobiales</taxon>
        <taxon>Aurantimonadaceae</taxon>
        <taxon>Aureimonas</taxon>
    </lineage>
</organism>
<dbReference type="PANTHER" id="PTHR46112:SF2">
    <property type="entry name" value="XAA-PRO AMINOPEPTIDASE P-RELATED"/>
    <property type="match status" value="1"/>
</dbReference>
<evidence type="ECO:0000259" key="1">
    <source>
        <dbReference type="Pfam" id="PF00557"/>
    </source>
</evidence>
<dbReference type="Pfam" id="PF01321">
    <property type="entry name" value="Creatinase_N"/>
    <property type="match status" value="1"/>
</dbReference>
<evidence type="ECO:0000313" key="4">
    <source>
        <dbReference type="Proteomes" id="UP000542776"/>
    </source>
</evidence>
<dbReference type="InterPro" id="IPR050659">
    <property type="entry name" value="Peptidase_M24B"/>
</dbReference>
<keyword evidence="3" id="KW-0645">Protease</keyword>
<dbReference type="SUPFAM" id="SSF53092">
    <property type="entry name" value="Creatinase/prolidase N-terminal domain"/>
    <property type="match status" value="1"/>
</dbReference>
<keyword evidence="3" id="KW-0378">Hydrolase</keyword>
<feature type="domain" description="Creatinase N-terminal" evidence="2">
    <location>
        <begin position="9"/>
        <end position="184"/>
    </location>
</feature>
<reference evidence="3 4" key="1">
    <citation type="submission" date="2020-08" db="EMBL/GenBank/DDBJ databases">
        <title>Genomic Encyclopedia of Type Strains, Phase IV (KMG-IV): sequencing the most valuable type-strain genomes for metagenomic binning, comparative biology and taxonomic classification.</title>
        <authorList>
            <person name="Goeker M."/>
        </authorList>
    </citation>
    <scope>NUCLEOTIDE SEQUENCE [LARGE SCALE GENOMIC DNA]</scope>
    <source>
        <strain evidence="3 4">DSM 102238</strain>
    </source>
</reference>
<dbReference type="SUPFAM" id="SSF55920">
    <property type="entry name" value="Creatinase/aminopeptidase"/>
    <property type="match status" value="1"/>
</dbReference>
<protein>
    <submittedName>
        <fullName evidence="3">Xaa-Pro aminopeptidase</fullName>
    </submittedName>
</protein>
<dbReference type="Gene3D" id="3.40.350.10">
    <property type="entry name" value="Creatinase/prolidase N-terminal domain"/>
    <property type="match status" value="1"/>
</dbReference>
<sequence length="415" mass="43756">MTAGFLDRTRAARLMEAAGLDALLLCRPDSLRHATGAFPGVATLFGRAGAAFALVPADLAAPMAAVVGDLEAEGFRTASGLADVRTHPIWVETARAMFDETGRLDARRTSLGDRASGFARPETFDPALALAALRDLLTERGLSGGRLGLELGFVSAADLRRFEAALPGVTFVDATEIAARLRMVKHPTEIAHLREAAELTVAGLARLRSELREGLSAPEIAAIWRGEVVAEARRRDLREPLSSWAYVSVGPDGFAPGGPARLGDIVKIDVGAVVAGYSADMARTAVIGPMSAAQAQVHEALLGAFEAGLAALRPGRPLCEAHHAATKAMQAAGFEGFSRGHFGHGLGAGVFSEEWPFISADCEVEAEPGMMLAFETPYYVRGLGGFIIEDQFLVTPDGLECLSPLPRGLWVIPPG</sequence>
<dbReference type="AlphaFoldDB" id="A0A7W6E7V5"/>
<dbReference type="InterPro" id="IPR000994">
    <property type="entry name" value="Pept_M24"/>
</dbReference>
<name>A0A7W6E7V5_9HYPH</name>
<dbReference type="Pfam" id="PF00557">
    <property type="entry name" value="Peptidase_M24"/>
    <property type="match status" value="1"/>
</dbReference>
<feature type="domain" description="Peptidase M24" evidence="1">
    <location>
        <begin position="192"/>
        <end position="395"/>
    </location>
</feature>
<dbReference type="GO" id="GO:0004177">
    <property type="term" value="F:aminopeptidase activity"/>
    <property type="evidence" value="ECO:0007669"/>
    <property type="project" value="UniProtKB-KW"/>
</dbReference>